<feature type="region of interest" description="Disordered" evidence="1">
    <location>
        <begin position="1"/>
        <end position="22"/>
    </location>
</feature>
<dbReference type="EMBL" id="LAZR01020476">
    <property type="protein sequence ID" value="KKL88743.1"/>
    <property type="molecule type" value="Genomic_DNA"/>
</dbReference>
<sequence length="93" mass="11227">MKAQIYNRPHSHYFTKNENPEGNMKSIQEERLRVSLQHRKDIENIVFDVFPDIELPPTLIMQCKRELEDMIRRLRCTGNDEFCDELKTIIDKY</sequence>
<accession>A0A0F9FRG3</accession>
<evidence type="ECO:0000313" key="2">
    <source>
        <dbReference type="EMBL" id="KKL88743.1"/>
    </source>
</evidence>
<proteinExistence type="predicted"/>
<name>A0A0F9FRG3_9ZZZZ</name>
<dbReference type="AlphaFoldDB" id="A0A0F9FRG3"/>
<organism evidence="2">
    <name type="scientific">marine sediment metagenome</name>
    <dbReference type="NCBI Taxonomy" id="412755"/>
    <lineage>
        <taxon>unclassified sequences</taxon>
        <taxon>metagenomes</taxon>
        <taxon>ecological metagenomes</taxon>
    </lineage>
</organism>
<evidence type="ECO:0000256" key="1">
    <source>
        <dbReference type="SAM" id="MobiDB-lite"/>
    </source>
</evidence>
<comment type="caution">
    <text evidence="2">The sequence shown here is derived from an EMBL/GenBank/DDBJ whole genome shotgun (WGS) entry which is preliminary data.</text>
</comment>
<reference evidence="2" key="1">
    <citation type="journal article" date="2015" name="Nature">
        <title>Complex archaea that bridge the gap between prokaryotes and eukaryotes.</title>
        <authorList>
            <person name="Spang A."/>
            <person name="Saw J.H."/>
            <person name="Jorgensen S.L."/>
            <person name="Zaremba-Niedzwiedzka K."/>
            <person name="Martijn J."/>
            <person name="Lind A.E."/>
            <person name="van Eijk R."/>
            <person name="Schleper C."/>
            <person name="Guy L."/>
            <person name="Ettema T.J."/>
        </authorList>
    </citation>
    <scope>NUCLEOTIDE SEQUENCE</scope>
</reference>
<gene>
    <name evidence="2" type="ORF">LCGC14_1921690</name>
</gene>
<protein>
    <submittedName>
        <fullName evidence="2">Uncharacterized protein</fullName>
    </submittedName>
</protein>